<keyword evidence="4 8" id="KW-0375">Hydrogen ion transport</keyword>
<evidence type="ECO:0000256" key="3">
    <source>
        <dbReference type="ARBA" id="ARBA00022448"/>
    </source>
</evidence>
<dbReference type="AlphaFoldDB" id="A0A1G4NVQ5"/>
<keyword evidence="8" id="KW-0139">CF(1)</keyword>
<dbReference type="EMBL" id="LT622870">
    <property type="protein sequence ID" value="SCW22771.1"/>
    <property type="molecule type" value="Genomic_DNA"/>
</dbReference>
<dbReference type="HAMAP" id="MF_01416">
    <property type="entry name" value="ATP_synth_delta_bact"/>
    <property type="match status" value="1"/>
</dbReference>
<dbReference type="InterPro" id="IPR026015">
    <property type="entry name" value="ATP_synth_OSCP/delta_N_sf"/>
</dbReference>
<comment type="subcellular location">
    <subcellularLocation>
        <location evidence="1">Membrane</location>
    </subcellularLocation>
    <subcellularLocation>
        <location evidence="8">Plastid</location>
        <location evidence="8">Chloroplast thylakoid membrane</location>
        <topology evidence="8">Peripheral membrane protein</topology>
    </subcellularLocation>
</comment>
<dbReference type="RefSeq" id="YP_009314517.1">
    <property type="nucleotide sequence ID" value="NC_031662.1"/>
</dbReference>
<evidence type="ECO:0000256" key="4">
    <source>
        <dbReference type="ARBA" id="ARBA00022781"/>
    </source>
</evidence>
<dbReference type="SUPFAM" id="SSF47928">
    <property type="entry name" value="N-terminal domain of the delta subunit of the F1F0-ATP synthase"/>
    <property type="match status" value="1"/>
</dbReference>
<dbReference type="GO" id="GO:0046933">
    <property type="term" value="F:proton-transporting ATP synthase activity, rotational mechanism"/>
    <property type="evidence" value="ECO:0007669"/>
    <property type="project" value="UniProtKB-UniRule"/>
</dbReference>
<organism evidence="9">
    <name type="scientific">Liagoropsis maxima</name>
    <dbReference type="NCBI Taxonomy" id="1653392"/>
    <lineage>
        <taxon>Eukaryota</taxon>
        <taxon>Rhodophyta</taxon>
        <taxon>Florideophyceae</taxon>
        <taxon>Nemaliophycidae</taxon>
        <taxon>Nemaliales</taxon>
        <taxon>Liagoraceae</taxon>
        <taxon>Liagoropsis</taxon>
    </lineage>
</organism>
<keyword evidence="5 8" id="KW-0406">Ion transport</keyword>
<dbReference type="PRINTS" id="PR00125">
    <property type="entry name" value="ATPASEDELTA"/>
</dbReference>
<name>A0A1G4NVQ5_9FLOR</name>
<comment type="function">
    <text evidence="8">This protein is part of the stalk that links CF(0) to CF(1). It either transmits conformational changes from CF(0) to CF(1) or is implicated in proton conduction.</text>
</comment>
<dbReference type="PROSITE" id="PS00389">
    <property type="entry name" value="ATPASE_DELTA"/>
    <property type="match status" value="1"/>
</dbReference>
<comment type="subunit">
    <text evidence="8">F-type ATPases have 2 components, F(1) - the catalytic core - and F(0) - the membrane proton channel. F(1) has five subunits: alpha(3), beta(3), gamma(1), delta(1), epsilon(1). CF(0) has four main subunits: a(1), b(1), b'(1) and c(10-14). The alpha and beta chains form an alternating ring which encloses part of the gamma chain. F(1) is attached to F(0) by a central stalk formed by the gamma and epsilon chains, while a peripheral stalk is formed by the delta, b and b' chains.</text>
</comment>
<proteinExistence type="inferred from homology"/>
<evidence type="ECO:0000313" key="9">
    <source>
        <dbReference type="EMBL" id="SCW22771.1"/>
    </source>
</evidence>
<dbReference type="GO" id="GO:0009535">
    <property type="term" value="C:chloroplast thylakoid membrane"/>
    <property type="evidence" value="ECO:0007669"/>
    <property type="project" value="UniProtKB-SubCell"/>
</dbReference>
<keyword evidence="9" id="KW-0150">Chloroplast</keyword>
<reference evidence="9" key="1">
    <citation type="submission" date="2016-10" db="EMBL/GenBank/DDBJ databases">
        <title>Chloroplast genomes as a tool to resolve red algal phylogenies: a case study in the Nemaliales.</title>
        <authorList>
            <person name="Costa J.F."/>
            <person name="Lin S.M."/>
            <person name="Macaya E.C."/>
            <person name="Fernandez-Garcia C."/>
            <person name="Verbruggen H."/>
        </authorList>
    </citation>
    <scope>NUCLEOTIDE SEQUENCE</scope>
    <source>
        <strain evidence="9">J.0256</strain>
    </source>
</reference>
<dbReference type="NCBIfam" id="TIGR01145">
    <property type="entry name" value="ATP_synt_delta"/>
    <property type="match status" value="1"/>
</dbReference>
<dbReference type="GO" id="GO:0045259">
    <property type="term" value="C:proton-transporting ATP synthase complex"/>
    <property type="evidence" value="ECO:0007669"/>
    <property type="project" value="UniProtKB-KW"/>
</dbReference>
<accession>A0A1G4NVQ5</accession>
<dbReference type="Pfam" id="PF00213">
    <property type="entry name" value="OSCP"/>
    <property type="match status" value="1"/>
</dbReference>
<gene>
    <name evidence="8 9" type="primary">atpD</name>
    <name evidence="9" type="ORF">J0256_114</name>
</gene>
<keyword evidence="3 8" id="KW-0813">Transport</keyword>
<evidence type="ECO:0000256" key="5">
    <source>
        <dbReference type="ARBA" id="ARBA00023065"/>
    </source>
</evidence>
<keyword evidence="9" id="KW-0934">Plastid</keyword>
<evidence type="ECO:0000256" key="2">
    <source>
        <dbReference type="ARBA" id="ARBA00007046"/>
    </source>
</evidence>
<dbReference type="InterPro" id="IPR000711">
    <property type="entry name" value="ATPase_OSCP/dsu"/>
</dbReference>
<dbReference type="PANTHER" id="PTHR11910">
    <property type="entry name" value="ATP SYNTHASE DELTA CHAIN"/>
    <property type="match status" value="1"/>
</dbReference>
<reference evidence="9" key="2">
    <citation type="submission" date="2016-10" db="EMBL/GenBank/DDBJ databases">
        <authorList>
            <person name="de Groot N.N."/>
        </authorList>
    </citation>
    <scope>NUCLEOTIDE SEQUENCE</scope>
    <source>
        <strain evidence="9">J.0256</strain>
    </source>
</reference>
<evidence type="ECO:0000256" key="6">
    <source>
        <dbReference type="ARBA" id="ARBA00023136"/>
    </source>
</evidence>
<protein>
    <recommendedName>
        <fullName evidence="8">ATP synthase subunit delta, chloroplastic</fullName>
    </recommendedName>
    <alternativeName>
        <fullName evidence="8">ATP synthase F(1) sector subunit delta</fullName>
    </alternativeName>
    <alternativeName>
        <fullName evidence="8">F-type ATPase subunit delta</fullName>
    </alternativeName>
</protein>
<keyword evidence="6 8" id="KW-0472">Membrane</keyword>
<evidence type="ECO:0000256" key="1">
    <source>
        <dbReference type="ARBA" id="ARBA00004370"/>
    </source>
</evidence>
<evidence type="ECO:0000256" key="8">
    <source>
        <dbReference type="HAMAP-Rule" id="MF_01416"/>
    </source>
</evidence>
<dbReference type="InterPro" id="IPR020781">
    <property type="entry name" value="ATPase_OSCP/d_CS"/>
</dbReference>
<sequence length="186" mass="20666">MSSKTLATQLSQPYAEALLELAQQSDILSKVNEDITVISQILSESSSLTDFLGNPLINRTTKKEAIKNLFTNQVSSQCITFMLLLVDRKRINYLQDILDKYLELSYSLDSVIIANITSSIPLTDKQQNKLIDKLKSMTGKDNVKLELSVDDKLIAGFTIQIGSKIIDTSLRGQLKDIGHFLGVSNL</sequence>
<evidence type="ECO:0000256" key="7">
    <source>
        <dbReference type="ARBA" id="ARBA00023310"/>
    </source>
</evidence>
<keyword evidence="7 8" id="KW-0066">ATP synthesis</keyword>
<keyword evidence="8" id="KW-0793">Thylakoid</keyword>
<geneLocation type="chloroplast" evidence="9"/>
<comment type="function">
    <text evidence="8">F(1)F(0) ATP synthase produces ATP from ADP in the presence of a proton or sodium gradient. F-type ATPases consist of two structural domains, F(1) containing the extramembraneous catalytic core and F(0) containing the membrane proton channel, linked together by a central stalk and a peripheral stalk. During catalysis, ATP synthesis in the catalytic domain of F(1) is coupled via a rotary mechanism of the central stalk subunits to proton translocation.</text>
</comment>
<dbReference type="Gene3D" id="1.10.520.20">
    <property type="entry name" value="N-terminal domain of the delta subunit of the F1F0-ATP synthase"/>
    <property type="match status" value="1"/>
</dbReference>
<dbReference type="GeneID" id="30000747"/>
<comment type="similarity">
    <text evidence="2 8">Belongs to the ATPase delta chain family.</text>
</comment>